<dbReference type="VEuPathDB" id="VectorBase:AMIN014425"/>
<sequence>MSPRSSINIIHVVCAAVDARLHDHLTRAYRLCVCGTDRIVPIFFLLSAYGPGLAMYPFSNLARNRPSTSDFEKLSIENYANKIFHHRYRPLPDPLSRSAELLRTN</sequence>
<evidence type="ECO:0000313" key="1">
    <source>
        <dbReference type="EnsemblMetazoa" id="AMIN014425-PA"/>
    </source>
</evidence>
<dbReference type="Proteomes" id="UP000075920">
    <property type="component" value="Unassembled WGS sequence"/>
</dbReference>
<proteinExistence type="predicted"/>
<keyword evidence="2" id="KW-1185">Reference proteome</keyword>
<reference evidence="2" key="1">
    <citation type="submission" date="2013-03" db="EMBL/GenBank/DDBJ databases">
        <title>The Genome Sequence of Anopheles minimus MINIMUS1.</title>
        <authorList>
            <consortium name="The Broad Institute Genomics Platform"/>
            <person name="Neafsey D.E."/>
            <person name="Walton C."/>
            <person name="Walker B."/>
            <person name="Young S.K."/>
            <person name="Zeng Q."/>
            <person name="Gargeya S."/>
            <person name="Fitzgerald M."/>
            <person name="Haas B."/>
            <person name="Abouelleil A."/>
            <person name="Allen A.W."/>
            <person name="Alvarado L."/>
            <person name="Arachchi H.M."/>
            <person name="Berlin A.M."/>
            <person name="Chapman S.B."/>
            <person name="Gainer-Dewar J."/>
            <person name="Goldberg J."/>
            <person name="Griggs A."/>
            <person name="Gujja S."/>
            <person name="Hansen M."/>
            <person name="Howarth C."/>
            <person name="Imamovic A."/>
            <person name="Ireland A."/>
            <person name="Larimer J."/>
            <person name="McCowan C."/>
            <person name="Murphy C."/>
            <person name="Pearson M."/>
            <person name="Poon T.W."/>
            <person name="Priest M."/>
            <person name="Roberts A."/>
            <person name="Saif S."/>
            <person name="Shea T."/>
            <person name="Sisk P."/>
            <person name="Sykes S."/>
            <person name="Wortman J."/>
            <person name="Nusbaum C."/>
            <person name="Birren B."/>
        </authorList>
    </citation>
    <scope>NUCLEOTIDE SEQUENCE [LARGE SCALE GENOMIC DNA]</scope>
    <source>
        <strain evidence="2">MINIMUS1</strain>
    </source>
</reference>
<organism evidence="1 2">
    <name type="scientific">Anopheles minimus</name>
    <dbReference type="NCBI Taxonomy" id="112268"/>
    <lineage>
        <taxon>Eukaryota</taxon>
        <taxon>Metazoa</taxon>
        <taxon>Ecdysozoa</taxon>
        <taxon>Arthropoda</taxon>
        <taxon>Hexapoda</taxon>
        <taxon>Insecta</taxon>
        <taxon>Pterygota</taxon>
        <taxon>Neoptera</taxon>
        <taxon>Endopterygota</taxon>
        <taxon>Diptera</taxon>
        <taxon>Nematocera</taxon>
        <taxon>Culicoidea</taxon>
        <taxon>Culicidae</taxon>
        <taxon>Anophelinae</taxon>
        <taxon>Anopheles</taxon>
    </lineage>
</organism>
<name>A0A182WP09_9DIPT</name>
<accession>A0A182WP09</accession>
<protein>
    <submittedName>
        <fullName evidence="1">Uncharacterized protein</fullName>
    </submittedName>
</protein>
<reference evidence="1" key="2">
    <citation type="submission" date="2020-05" db="UniProtKB">
        <authorList>
            <consortium name="EnsemblMetazoa"/>
        </authorList>
    </citation>
    <scope>IDENTIFICATION</scope>
    <source>
        <strain evidence="1">MINIMUS1</strain>
    </source>
</reference>
<evidence type="ECO:0000313" key="2">
    <source>
        <dbReference type="Proteomes" id="UP000075920"/>
    </source>
</evidence>
<dbReference type="AlphaFoldDB" id="A0A182WP09"/>
<dbReference type="EnsemblMetazoa" id="AMIN014425-RA">
    <property type="protein sequence ID" value="AMIN014425-PA"/>
    <property type="gene ID" value="AMIN014425"/>
</dbReference>